<evidence type="ECO:0000313" key="1">
    <source>
        <dbReference type="EMBL" id="QTA82479.1"/>
    </source>
</evidence>
<gene>
    <name evidence="1" type="ORF">dnl_48540</name>
</gene>
<proteinExistence type="predicted"/>
<protein>
    <submittedName>
        <fullName evidence="1">Uncharacterized protein</fullName>
    </submittedName>
</protein>
<organism evidence="1 2">
    <name type="scientific">Desulfonema limicola</name>
    <dbReference type="NCBI Taxonomy" id="45656"/>
    <lineage>
        <taxon>Bacteria</taxon>
        <taxon>Pseudomonadati</taxon>
        <taxon>Thermodesulfobacteriota</taxon>
        <taxon>Desulfobacteria</taxon>
        <taxon>Desulfobacterales</taxon>
        <taxon>Desulfococcaceae</taxon>
        <taxon>Desulfonema</taxon>
    </lineage>
</organism>
<reference evidence="1" key="1">
    <citation type="journal article" date="2021" name="Microb. Physiol.">
        <title>Proteogenomic Insights into the Physiology of Marine, Sulfate-Reducing, Filamentous Desulfonema limicola and Desulfonema magnum.</title>
        <authorList>
            <person name="Schnaars V."/>
            <person name="Wohlbrand L."/>
            <person name="Scheve S."/>
            <person name="Hinrichs C."/>
            <person name="Reinhardt R."/>
            <person name="Rabus R."/>
        </authorList>
    </citation>
    <scope>NUCLEOTIDE SEQUENCE</scope>
    <source>
        <strain evidence="1">5ac10</strain>
    </source>
</reference>
<evidence type="ECO:0000313" key="2">
    <source>
        <dbReference type="Proteomes" id="UP000663720"/>
    </source>
</evidence>
<dbReference type="KEGG" id="dli:dnl_48540"/>
<sequence length="40" mass="4912">MRFCIRLFSLSPARPISLTAEPFRYSLPERHFRLFYCFNK</sequence>
<dbReference type="EMBL" id="CP061799">
    <property type="protein sequence ID" value="QTA82479.1"/>
    <property type="molecule type" value="Genomic_DNA"/>
</dbReference>
<dbReference type="Proteomes" id="UP000663720">
    <property type="component" value="Chromosome"/>
</dbReference>
<dbReference type="AlphaFoldDB" id="A0A975BC14"/>
<name>A0A975BC14_9BACT</name>
<keyword evidence="2" id="KW-1185">Reference proteome</keyword>
<accession>A0A975BC14</accession>